<feature type="compositionally biased region" description="Basic and acidic residues" evidence="1">
    <location>
        <begin position="11"/>
        <end position="24"/>
    </location>
</feature>
<reference evidence="3" key="1">
    <citation type="submission" date="2020-06" db="EMBL/GenBank/DDBJ databases">
        <authorList>
            <consortium name="Plant Systems Biology data submission"/>
        </authorList>
    </citation>
    <scope>NUCLEOTIDE SEQUENCE</scope>
    <source>
        <strain evidence="3">D6</strain>
    </source>
</reference>
<accession>A0A9N8F2K8</accession>
<dbReference type="AlphaFoldDB" id="A0A9N8F2K8"/>
<feature type="region of interest" description="Disordered" evidence="1">
    <location>
        <begin position="1"/>
        <end position="31"/>
    </location>
</feature>
<gene>
    <name evidence="3" type="ORF">SEMRO_3063_G343010.1</name>
</gene>
<name>A0A9N8F2K8_9STRA</name>
<dbReference type="Proteomes" id="UP001153069">
    <property type="component" value="Unassembled WGS sequence"/>
</dbReference>
<evidence type="ECO:0000256" key="1">
    <source>
        <dbReference type="SAM" id="MobiDB-lite"/>
    </source>
</evidence>
<organism evidence="3 4">
    <name type="scientific">Seminavis robusta</name>
    <dbReference type="NCBI Taxonomy" id="568900"/>
    <lineage>
        <taxon>Eukaryota</taxon>
        <taxon>Sar</taxon>
        <taxon>Stramenopiles</taxon>
        <taxon>Ochrophyta</taxon>
        <taxon>Bacillariophyta</taxon>
        <taxon>Bacillariophyceae</taxon>
        <taxon>Bacillariophycidae</taxon>
        <taxon>Naviculales</taxon>
        <taxon>Naviculaceae</taxon>
        <taxon>Seminavis</taxon>
    </lineage>
</organism>
<dbReference type="Gene3D" id="3.80.10.10">
    <property type="entry name" value="Ribonuclease Inhibitor"/>
    <property type="match status" value="1"/>
</dbReference>
<protein>
    <submittedName>
        <fullName evidence="3">Uncharacterized protein</fullName>
    </submittedName>
</protein>
<feature type="compositionally biased region" description="Polar residues" evidence="1">
    <location>
        <begin position="94"/>
        <end position="104"/>
    </location>
</feature>
<feature type="transmembrane region" description="Helical" evidence="2">
    <location>
        <begin position="271"/>
        <end position="293"/>
    </location>
</feature>
<evidence type="ECO:0000313" key="4">
    <source>
        <dbReference type="Proteomes" id="UP001153069"/>
    </source>
</evidence>
<feature type="region of interest" description="Disordered" evidence="1">
    <location>
        <begin position="67"/>
        <end position="104"/>
    </location>
</feature>
<feature type="compositionally biased region" description="Polar residues" evidence="1">
    <location>
        <begin position="1"/>
        <end position="10"/>
    </location>
</feature>
<feature type="compositionally biased region" description="Polar residues" evidence="1">
    <location>
        <begin position="67"/>
        <end position="87"/>
    </location>
</feature>
<sequence>MHTTFFLTDNNNKKDMEMNQKADDSSTNEEDESLLHIVNRLSHGTYSDAELAKLSGLRSAHVSQTETTSSLLEASQNLSGSVPSPSSDPYVHSDGQNQVNKTSSISAESIRVDVEARMMLKDQLIVGEAAMYQKDRLVCAGSVKTQNKDQAVLDKAGINQGMNQGDPHNLGGNRPNGLWSAAQNQEETGLMIPGAYAVAPEGLHIFAMTPTGTGVDVARDVPIPPEPAPDTLEDGLPVANEVSENLDLPVADLDPTGQDSSRRAERKKQSIMLPALLYGSCVAAFVIVVALLVNAGRNNGDTYSGVSDPTYSPLPPENAKNLSDVELLVVDALSNHTLEALEDPNSPQSHAYEWMLEDLDENNYTHTSRIRQRYALATLFYATGGHDWYNNENWLNQSVHECFWFSQECTRKEDCTPCGIPPNLLNSSNQAVHMEYNPYQHLLLYSNALQGTLPLELFWLANLKTIDLFQNTDLAGTISSLVGRLSQSEHFGMEVTMISGTIPTELGLFSEPYQRNWAMPPVWIP</sequence>
<proteinExistence type="predicted"/>
<keyword evidence="2" id="KW-0812">Transmembrane</keyword>
<keyword evidence="2" id="KW-1133">Transmembrane helix</keyword>
<comment type="caution">
    <text evidence="3">The sequence shown here is derived from an EMBL/GenBank/DDBJ whole genome shotgun (WGS) entry which is preliminary data.</text>
</comment>
<evidence type="ECO:0000313" key="3">
    <source>
        <dbReference type="EMBL" id="CAB9530820.1"/>
    </source>
</evidence>
<evidence type="ECO:0000256" key="2">
    <source>
        <dbReference type="SAM" id="Phobius"/>
    </source>
</evidence>
<keyword evidence="2" id="KW-0472">Membrane</keyword>
<dbReference type="InterPro" id="IPR032675">
    <property type="entry name" value="LRR_dom_sf"/>
</dbReference>
<keyword evidence="4" id="KW-1185">Reference proteome</keyword>
<dbReference type="SUPFAM" id="SSF52058">
    <property type="entry name" value="L domain-like"/>
    <property type="match status" value="1"/>
</dbReference>
<feature type="region of interest" description="Disordered" evidence="1">
    <location>
        <begin position="243"/>
        <end position="265"/>
    </location>
</feature>
<dbReference type="EMBL" id="CAICTM010003061">
    <property type="protein sequence ID" value="CAB9530820.1"/>
    <property type="molecule type" value="Genomic_DNA"/>
</dbReference>